<dbReference type="SUPFAM" id="SSF49354">
    <property type="entry name" value="PapD-like"/>
    <property type="match status" value="1"/>
</dbReference>
<dbReference type="FunFam" id="2.60.40.10:FF:000458">
    <property type="entry name" value="Molecular chaperone FimC"/>
    <property type="match status" value="1"/>
</dbReference>
<comment type="caution">
    <text evidence="12">The sequence shown here is derived from an EMBL/GenBank/DDBJ whole genome shotgun (WGS) entry which is preliminary data.</text>
</comment>
<dbReference type="SUPFAM" id="SSF49584">
    <property type="entry name" value="Periplasmic chaperone C-domain"/>
    <property type="match status" value="1"/>
</dbReference>
<evidence type="ECO:0000256" key="3">
    <source>
        <dbReference type="ARBA" id="ARBA00022558"/>
    </source>
</evidence>
<dbReference type="Proteomes" id="UP000839516">
    <property type="component" value="Unassembled WGS sequence"/>
</dbReference>
<evidence type="ECO:0000259" key="10">
    <source>
        <dbReference type="Pfam" id="PF00345"/>
    </source>
</evidence>
<dbReference type="InterPro" id="IPR016148">
    <property type="entry name" value="Pili_assmbl_chaperone_C"/>
</dbReference>
<dbReference type="InterPro" id="IPR013783">
    <property type="entry name" value="Ig-like_fold"/>
</dbReference>
<feature type="signal peptide" evidence="9">
    <location>
        <begin position="1"/>
        <end position="22"/>
    </location>
</feature>
<dbReference type="PROSITE" id="PS00635">
    <property type="entry name" value="PILI_CHAPERONE"/>
    <property type="match status" value="1"/>
</dbReference>
<evidence type="ECO:0000256" key="1">
    <source>
        <dbReference type="ARBA" id="ARBA00004418"/>
    </source>
</evidence>
<dbReference type="PANTHER" id="PTHR30251">
    <property type="entry name" value="PILUS ASSEMBLY CHAPERONE"/>
    <property type="match status" value="1"/>
</dbReference>
<dbReference type="InterPro" id="IPR016147">
    <property type="entry name" value="Pili_assmbl_chaperone_N"/>
</dbReference>
<evidence type="ECO:0000256" key="7">
    <source>
        <dbReference type="ARBA" id="ARBA00023319"/>
    </source>
</evidence>
<dbReference type="PANTHER" id="PTHR30251:SF11">
    <property type="entry name" value="CHAPERONE PROTEIN FIMC-RELATED"/>
    <property type="match status" value="1"/>
</dbReference>
<feature type="domain" description="Pili assembly chaperone N-terminal" evidence="10">
    <location>
        <begin position="24"/>
        <end position="143"/>
    </location>
</feature>
<comment type="similarity">
    <text evidence="2 8">Belongs to the periplasmic pilus chaperone family.</text>
</comment>
<dbReference type="InterPro" id="IPR036316">
    <property type="entry name" value="Pili_assmbl_chap_C_dom_sf"/>
</dbReference>
<sequence length="230" mass="25535">MKKITALALALLLGGWVSQSLAGGIVLERTRVIYDAGKKEAALPVTNRSKSLPYLLQSWVDNAQGTARGPFIITPPLFRLNAESDSSLRIIKSSENIANDKESLFFINVRAIPAKSQSVDANNNTLTLVFKTRIKLFYRPKNLIGKPYDAYKSLEYKYNNNKLDIYNPSAYHVVFAGLVLGKTDLTNKIDYIAPGEHKQLAVPTVAERTVQWAAINDYGGTTKTETRTLQ</sequence>
<comment type="subcellular location">
    <subcellularLocation>
        <location evidence="1 8">Periplasm</location>
    </subcellularLocation>
</comment>
<protein>
    <submittedName>
        <fullName evidence="12">Molecular chaperone</fullName>
    </submittedName>
</protein>
<evidence type="ECO:0000256" key="4">
    <source>
        <dbReference type="ARBA" id="ARBA00022729"/>
    </source>
</evidence>
<dbReference type="Pfam" id="PF00345">
    <property type="entry name" value="PapD_N"/>
    <property type="match status" value="1"/>
</dbReference>
<reference evidence="12" key="1">
    <citation type="submission" date="2018-09" db="EMBL/GenBank/DDBJ databases">
        <authorList>
            <consortium name="GenomeTrakr network: Whole genome sequencing for foodborne pathogen traceback"/>
        </authorList>
    </citation>
    <scope>NUCLEOTIDE SEQUENCE [LARGE SCALE GENOMIC DNA]</scope>
    <source>
        <strain evidence="12">FDA00013424</strain>
    </source>
</reference>
<feature type="chain" id="PRO_5024932479" evidence="9">
    <location>
        <begin position="23"/>
        <end position="230"/>
    </location>
</feature>
<keyword evidence="4 9" id="KW-0732">Signal</keyword>
<dbReference type="InterPro" id="IPR001829">
    <property type="entry name" value="Pili_assmbl_chaperone_bac"/>
</dbReference>
<dbReference type="InterPro" id="IPR018046">
    <property type="entry name" value="Pili_assmbl_chaperone_CS"/>
</dbReference>
<keyword evidence="3" id="KW-1029">Fimbrium biogenesis</keyword>
<evidence type="ECO:0000256" key="5">
    <source>
        <dbReference type="ARBA" id="ARBA00022764"/>
    </source>
</evidence>
<name>A0A657FVC3_SALET</name>
<dbReference type="GO" id="GO:0071555">
    <property type="term" value="P:cell wall organization"/>
    <property type="evidence" value="ECO:0007669"/>
    <property type="project" value="InterPro"/>
</dbReference>
<evidence type="ECO:0000259" key="11">
    <source>
        <dbReference type="Pfam" id="PF02753"/>
    </source>
</evidence>
<dbReference type="InterPro" id="IPR008962">
    <property type="entry name" value="PapD-like_sf"/>
</dbReference>
<evidence type="ECO:0000256" key="8">
    <source>
        <dbReference type="RuleBase" id="RU003918"/>
    </source>
</evidence>
<accession>A0A657FVC3</accession>
<dbReference type="EMBL" id="RTWO01000047">
    <property type="protein sequence ID" value="MKC77431.1"/>
    <property type="molecule type" value="Genomic_DNA"/>
</dbReference>
<feature type="domain" description="Pili assembly chaperone C-terminal" evidence="11">
    <location>
        <begin position="167"/>
        <end position="222"/>
    </location>
</feature>
<dbReference type="GO" id="GO:0030288">
    <property type="term" value="C:outer membrane-bounded periplasmic space"/>
    <property type="evidence" value="ECO:0007669"/>
    <property type="project" value="InterPro"/>
</dbReference>
<keyword evidence="5" id="KW-0574">Periplasm</keyword>
<dbReference type="Gene3D" id="2.60.40.10">
    <property type="entry name" value="Immunoglobulins"/>
    <property type="match status" value="2"/>
</dbReference>
<evidence type="ECO:0000313" key="12">
    <source>
        <dbReference type="EMBL" id="MKC77431.1"/>
    </source>
</evidence>
<dbReference type="InterPro" id="IPR050643">
    <property type="entry name" value="Periplasmic_pilus_chap"/>
</dbReference>
<dbReference type="AlphaFoldDB" id="A0A657FVC3"/>
<organism evidence="12">
    <name type="scientific">Salmonella enterica subsp. enterica serovar Denver</name>
    <dbReference type="NCBI Taxonomy" id="1954177"/>
    <lineage>
        <taxon>Bacteria</taxon>
        <taxon>Pseudomonadati</taxon>
        <taxon>Pseudomonadota</taxon>
        <taxon>Gammaproteobacteria</taxon>
        <taxon>Enterobacterales</taxon>
        <taxon>Enterobacteriaceae</taxon>
        <taxon>Salmonella</taxon>
    </lineage>
</organism>
<keyword evidence="7" id="KW-0393">Immunoglobulin domain</keyword>
<gene>
    <name evidence="12" type="ORF">D1800_22900</name>
</gene>
<evidence type="ECO:0000256" key="6">
    <source>
        <dbReference type="ARBA" id="ARBA00023186"/>
    </source>
</evidence>
<evidence type="ECO:0000256" key="2">
    <source>
        <dbReference type="ARBA" id="ARBA00007399"/>
    </source>
</evidence>
<evidence type="ECO:0000256" key="9">
    <source>
        <dbReference type="SAM" id="SignalP"/>
    </source>
</evidence>
<keyword evidence="6 8" id="KW-0143">Chaperone</keyword>
<dbReference type="PRINTS" id="PR00969">
    <property type="entry name" value="CHAPERONPILI"/>
</dbReference>
<proteinExistence type="inferred from homology"/>
<dbReference type="Pfam" id="PF02753">
    <property type="entry name" value="PapD_C"/>
    <property type="match status" value="1"/>
</dbReference>